<gene>
    <name evidence="2" type="ORF">O6P43_002518</name>
</gene>
<feature type="compositionally biased region" description="Low complexity" evidence="1">
    <location>
        <begin position="57"/>
        <end position="76"/>
    </location>
</feature>
<evidence type="ECO:0000313" key="2">
    <source>
        <dbReference type="EMBL" id="KAJ7979081.1"/>
    </source>
</evidence>
<feature type="region of interest" description="Disordered" evidence="1">
    <location>
        <begin position="43"/>
        <end position="78"/>
    </location>
</feature>
<sequence>MEKGLFLLRKKEEKEDDYLFQIYSDQHQQDMSTMVVALSQVIGGSGSHQSNPDGHDQSSVTTSSQQSSSTENQLSQPVLEQDSIIKGSSWDNSTPSISSWEKDITPKFLSSCFPPIHKEVSEHTVFELTTTIRLTGILQEWYDLPVGLLSSGPGALFLGPPVIFLSWTSINLLTSRSIPVPLLQHMLLEVTSLN</sequence>
<proteinExistence type="predicted"/>
<dbReference type="AlphaFoldDB" id="A0AAD7QDW4"/>
<accession>A0AAD7QDW4</accession>
<evidence type="ECO:0000256" key="1">
    <source>
        <dbReference type="SAM" id="MobiDB-lite"/>
    </source>
</evidence>
<dbReference type="EMBL" id="JARAOO010000002">
    <property type="protein sequence ID" value="KAJ7979081.1"/>
    <property type="molecule type" value="Genomic_DNA"/>
</dbReference>
<comment type="caution">
    <text evidence="2">The sequence shown here is derived from an EMBL/GenBank/DDBJ whole genome shotgun (WGS) entry which is preliminary data.</text>
</comment>
<reference evidence="2" key="1">
    <citation type="journal article" date="2023" name="Science">
        <title>Elucidation of the pathway for biosynthesis of saponin adjuvants from the soapbark tree.</title>
        <authorList>
            <person name="Reed J."/>
            <person name="Orme A."/>
            <person name="El-Demerdash A."/>
            <person name="Owen C."/>
            <person name="Martin L.B.B."/>
            <person name="Misra R.C."/>
            <person name="Kikuchi S."/>
            <person name="Rejzek M."/>
            <person name="Martin A.C."/>
            <person name="Harkess A."/>
            <person name="Leebens-Mack J."/>
            <person name="Louveau T."/>
            <person name="Stephenson M.J."/>
            <person name="Osbourn A."/>
        </authorList>
    </citation>
    <scope>NUCLEOTIDE SEQUENCE</scope>
    <source>
        <strain evidence="2">S10</strain>
    </source>
</reference>
<keyword evidence="3" id="KW-1185">Reference proteome</keyword>
<protein>
    <submittedName>
        <fullName evidence="2">Ethylene-responsive transcription factor ERF114 family</fullName>
    </submittedName>
</protein>
<dbReference type="KEGG" id="qsa:O6P43_002518"/>
<organism evidence="2 3">
    <name type="scientific">Quillaja saponaria</name>
    <name type="common">Soap bark tree</name>
    <dbReference type="NCBI Taxonomy" id="32244"/>
    <lineage>
        <taxon>Eukaryota</taxon>
        <taxon>Viridiplantae</taxon>
        <taxon>Streptophyta</taxon>
        <taxon>Embryophyta</taxon>
        <taxon>Tracheophyta</taxon>
        <taxon>Spermatophyta</taxon>
        <taxon>Magnoliopsida</taxon>
        <taxon>eudicotyledons</taxon>
        <taxon>Gunneridae</taxon>
        <taxon>Pentapetalae</taxon>
        <taxon>rosids</taxon>
        <taxon>fabids</taxon>
        <taxon>Fabales</taxon>
        <taxon>Quillajaceae</taxon>
        <taxon>Quillaja</taxon>
    </lineage>
</organism>
<name>A0AAD7QDW4_QUISA</name>
<evidence type="ECO:0000313" key="3">
    <source>
        <dbReference type="Proteomes" id="UP001163823"/>
    </source>
</evidence>
<dbReference type="Proteomes" id="UP001163823">
    <property type="component" value="Chromosome 2"/>
</dbReference>